<dbReference type="RefSeq" id="WP_037466034.1">
    <property type="nucleotide sequence ID" value="NZ_BCZD01000046.1"/>
</dbReference>
<keyword evidence="2" id="KW-1003">Cell membrane</keyword>
<feature type="transmembrane region" description="Helical" evidence="6">
    <location>
        <begin position="50"/>
        <end position="72"/>
    </location>
</feature>
<comment type="caution">
    <text evidence="8">The sequence shown here is derived from an EMBL/GenBank/DDBJ whole genome shotgun (WGS) entry which is preliminary data.</text>
</comment>
<sequence length="198" mass="21796">MSDWITDFVEKMGYAGIALLMFLENIFPPIPSELIMPLAGYSTGEGKLNLIGALLAGTAGTFAGALFWYAVARWLGEEGLRRWAGRHGRWITLGKQDIDSLDAWFCRHWSWAVPVAHLIPGLRTLISIPAGIFAMPILRFMVLTVLGAGVWNAALVSAGYGLGQEFGAVDRYLGPVSMAIMAVLFLYYLWRVARFKPG</sequence>
<reference evidence="8" key="1">
    <citation type="submission" date="2014-08" db="EMBL/GenBank/DDBJ databases">
        <title>Draft genome sequences of Sphingobium herbicidovorans.</title>
        <authorList>
            <person name="Gan H.M."/>
            <person name="Gan H.Y."/>
            <person name="Savka M.A."/>
        </authorList>
    </citation>
    <scope>NUCLEOTIDE SEQUENCE [LARGE SCALE GENOMIC DNA]</scope>
    <source>
        <strain evidence="8">NBRC 16415</strain>
    </source>
</reference>
<evidence type="ECO:0000256" key="1">
    <source>
        <dbReference type="ARBA" id="ARBA00004651"/>
    </source>
</evidence>
<dbReference type="Pfam" id="PF09335">
    <property type="entry name" value="VTT_dom"/>
    <property type="match status" value="1"/>
</dbReference>
<dbReference type="Proteomes" id="UP000024284">
    <property type="component" value="Unassembled WGS sequence"/>
</dbReference>
<gene>
    <name evidence="8" type="ORF">BV98_002230</name>
</gene>
<keyword evidence="4 6" id="KW-1133">Transmembrane helix</keyword>
<dbReference type="PATRIC" id="fig|1219045.3.peg.2271"/>
<dbReference type="AlphaFoldDB" id="A0A086P966"/>
<dbReference type="InterPro" id="IPR032816">
    <property type="entry name" value="VTT_dom"/>
</dbReference>
<dbReference type="InterPro" id="IPR051311">
    <property type="entry name" value="DedA_domain"/>
</dbReference>
<dbReference type="PANTHER" id="PTHR42709:SF6">
    <property type="entry name" value="UNDECAPRENYL PHOSPHATE TRANSPORTER A"/>
    <property type="match status" value="1"/>
</dbReference>
<proteinExistence type="predicted"/>
<accession>A0A086P966</accession>
<evidence type="ECO:0000256" key="6">
    <source>
        <dbReference type="SAM" id="Phobius"/>
    </source>
</evidence>
<keyword evidence="3 6" id="KW-0812">Transmembrane</keyword>
<evidence type="ECO:0000256" key="2">
    <source>
        <dbReference type="ARBA" id="ARBA00022475"/>
    </source>
</evidence>
<comment type="subcellular location">
    <subcellularLocation>
        <location evidence="1">Cell membrane</location>
        <topology evidence="1">Multi-pass membrane protein</topology>
    </subcellularLocation>
</comment>
<evidence type="ECO:0000313" key="9">
    <source>
        <dbReference type="Proteomes" id="UP000024284"/>
    </source>
</evidence>
<evidence type="ECO:0000256" key="5">
    <source>
        <dbReference type="ARBA" id="ARBA00023136"/>
    </source>
</evidence>
<dbReference type="GO" id="GO:0005886">
    <property type="term" value="C:plasma membrane"/>
    <property type="evidence" value="ECO:0007669"/>
    <property type="project" value="UniProtKB-SubCell"/>
</dbReference>
<keyword evidence="9" id="KW-1185">Reference proteome</keyword>
<dbReference type="eggNOG" id="COG0586">
    <property type="taxonomic scope" value="Bacteria"/>
</dbReference>
<evidence type="ECO:0000313" key="8">
    <source>
        <dbReference type="EMBL" id="KFG89934.1"/>
    </source>
</evidence>
<organism evidence="8 9">
    <name type="scientific">Sphingobium herbicidovorans (strain ATCC 700291 / DSM 11019 / CCUG 56400 / KCTC 2939 / LMG 18315 / NBRC 16415 / MH)</name>
    <name type="common">Sphingomonas herbicidovorans</name>
    <dbReference type="NCBI Taxonomy" id="1219045"/>
    <lineage>
        <taxon>Bacteria</taxon>
        <taxon>Pseudomonadati</taxon>
        <taxon>Pseudomonadota</taxon>
        <taxon>Alphaproteobacteria</taxon>
        <taxon>Sphingomonadales</taxon>
        <taxon>Sphingomonadaceae</taxon>
        <taxon>Sphingobium</taxon>
    </lineage>
</organism>
<evidence type="ECO:0000256" key="4">
    <source>
        <dbReference type="ARBA" id="ARBA00022989"/>
    </source>
</evidence>
<dbReference type="STRING" id="76947.GCA_002080435_03930"/>
<keyword evidence="5 6" id="KW-0472">Membrane</keyword>
<feature type="transmembrane region" description="Helical" evidence="6">
    <location>
        <begin position="137"/>
        <end position="160"/>
    </location>
</feature>
<dbReference type="EMBL" id="JFZA02000018">
    <property type="protein sequence ID" value="KFG89934.1"/>
    <property type="molecule type" value="Genomic_DNA"/>
</dbReference>
<feature type="domain" description="VTT" evidence="7">
    <location>
        <begin position="30"/>
        <end position="160"/>
    </location>
</feature>
<feature type="transmembrane region" description="Helical" evidence="6">
    <location>
        <begin position="12"/>
        <end position="30"/>
    </location>
</feature>
<dbReference type="OrthoDB" id="9813426at2"/>
<feature type="transmembrane region" description="Helical" evidence="6">
    <location>
        <begin position="172"/>
        <end position="190"/>
    </location>
</feature>
<dbReference type="PANTHER" id="PTHR42709">
    <property type="entry name" value="ALKALINE PHOSPHATASE LIKE PROTEIN"/>
    <property type="match status" value="1"/>
</dbReference>
<evidence type="ECO:0000259" key="7">
    <source>
        <dbReference type="Pfam" id="PF09335"/>
    </source>
</evidence>
<evidence type="ECO:0000256" key="3">
    <source>
        <dbReference type="ARBA" id="ARBA00022692"/>
    </source>
</evidence>
<name>A0A086P966_SPHHM</name>
<protein>
    <submittedName>
        <fullName evidence="8">DedA family protein</fullName>
    </submittedName>
</protein>